<keyword evidence="5" id="KW-1185">Reference proteome</keyword>
<accession>A0ABW9LK73</accession>
<sequence length="318" mass="33996">MQSIKDSLIVQELDGVVGPGATVLSMSPVALRAPERPVQLEVRVSAPATGTRLPVIVFSHGNGWNLDGYGPLTMFWASRGFVVVQPTHLDSRRNAYGFDDPVFPSIWMQRYRDLDHIINQLDAIEAAVPGVIGRVDRERIAVAGHSWGAQTAGMLLGARIENADGSIGGDFTDSRVKAGMLLAATGIGGEELHPFAKATFPFMNPSFGTLGTPTLVVAGDHDQSAMSSRGPDWFTDAYTFAPGATDLLTLVGAEHSLGGIPGWEAAETTDEDPERVAVVQRLTTAYLRSALTAGDRTWVSARQVLCDNVNVVGRIDSK</sequence>
<evidence type="ECO:0000256" key="1">
    <source>
        <dbReference type="ARBA" id="ARBA00022801"/>
    </source>
</evidence>
<dbReference type="PANTHER" id="PTHR10272:SF0">
    <property type="entry name" value="PLATELET-ACTIVATING FACTOR ACETYLHYDROLASE"/>
    <property type="match status" value="1"/>
</dbReference>
<dbReference type="InterPro" id="IPR029058">
    <property type="entry name" value="AB_hydrolase_fold"/>
</dbReference>
<evidence type="ECO:0000313" key="5">
    <source>
        <dbReference type="Proteomes" id="UP001635816"/>
    </source>
</evidence>
<dbReference type="Pfam" id="PF07224">
    <property type="entry name" value="Chlorophyllase"/>
    <property type="match status" value="1"/>
</dbReference>
<dbReference type="EMBL" id="JBKBDD010000022">
    <property type="protein sequence ID" value="MFN6548302.1"/>
    <property type="molecule type" value="Genomic_DNA"/>
</dbReference>
<organism evidence="4 5">
    <name type="scientific">Mycolicibacterium nivoides</name>
    <dbReference type="NCBI Taxonomy" id="2487344"/>
    <lineage>
        <taxon>Bacteria</taxon>
        <taxon>Bacillati</taxon>
        <taxon>Actinomycetota</taxon>
        <taxon>Actinomycetes</taxon>
        <taxon>Mycobacteriales</taxon>
        <taxon>Mycobacteriaceae</taxon>
        <taxon>Mycolicibacterium</taxon>
    </lineage>
</organism>
<dbReference type="RefSeq" id="WP_409545807.1">
    <property type="nucleotide sequence ID" value="NZ_JBKBDD010000022.1"/>
</dbReference>
<dbReference type="PANTHER" id="PTHR10272">
    <property type="entry name" value="PLATELET-ACTIVATING FACTOR ACETYLHYDROLASE"/>
    <property type="match status" value="1"/>
</dbReference>
<proteinExistence type="predicted"/>
<gene>
    <name evidence="4" type="ORF">ACK4CT_34580</name>
</gene>
<keyword evidence="2" id="KW-0442">Lipid degradation</keyword>
<evidence type="ECO:0000256" key="3">
    <source>
        <dbReference type="ARBA" id="ARBA00023098"/>
    </source>
</evidence>
<dbReference type="InterPro" id="IPR017395">
    <property type="entry name" value="Chlorophyllase-like"/>
</dbReference>
<dbReference type="Gene3D" id="3.40.50.1820">
    <property type="entry name" value="alpha/beta hydrolase"/>
    <property type="match status" value="1"/>
</dbReference>
<dbReference type="Proteomes" id="UP001635816">
    <property type="component" value="Unassembled WGS sequence"/>
</dbReference>
<evidence type="ECO:0000256" key="2">
    <source>
        <dbReference type="ARBA" id="ARBA00022963"/>
    </source>
</evidence>
<comment type="caution">
    <text evidence="4">The sequence shown here is derived from an EMBL/GenBank/DDBJ whole genome shotgun (WGS) entry which is preliminary data.</text>
</comment>
<name>A0ABW9LK73_9MYCO</name>
<keyword evidence="1 4" id="KW-0378">Hydrolase</keyword>
<protein>
    <submittedName>
        <fullName evidence="4">Alpha/beta hydrolase family protein</fullName>
    </submittedName>
</protein>
<dbReference type="SUPFAM" id="SSF53474">
    <property type="entry name" value="alpha/beta-Hydrolases"/>
    <property type="match status" value="1"/>
</dbReference>
<keyword evidence="3" id="KW-0443">Lipid metabolism</keyword>
<dbReference type="GO" id="GO:0016787">
    <property type="term" value="F:hydrolase activity"/>
    <property type="evidence" value="ECO:0007669"/>
    <property type="project" value="UniProtKB-KW"/>
</dbReference>
<reference evidence="4 5" key="1">
    <citation type="submission" date="2024-12" db="EMBL/GenBank/DDBJ databases">
        <title>The coexistence of Mycolicibacterium septicum and Mycolicibacterium nivoides in clinical samples.</title>
        <authorList>
            <person name="Wang C."/>
            <person name="Feng Y."/>
            <person name="Zong Z."/>
        </authorList>
    </citation>
    <scope>NUCLEOTIDE SEQUENCE [LARGE SCALE GENOMIC DNA]</scope>
    <source>
        <strain evidence="4 5">120309</strain>
    </source>
</reference>
<evidence type="ECO:0000313" key="4">
    <source>
        <dbReference type="EMBL" id="MFN6548302.1"/>
    </source>
</evidence>